<keyword evidence="2" id="KW-1133">Transmembrane helix</keyword>
<feature type="transmembrane region" description="Helical" evidence="2">
    <location>
        <begin position="33"/>
        <end position="55"/>
    </location>
</feature>
<dbReference type="InterPro" id="IPR009078">
    <property type="entry name" value="Ferritin-like_SF"/>
</dbReference>
<gene>
    <name evidence="3" type="ORF">Cri9333_3560</name>
</gene>
<dbReference type="OrthoDB" id="954262at2"/>
<sequence length="297" mass="31718">MKNILALVVNWAGGTFATAQRFLTKIISKIGNAIAAIVPANIALLILPAILISLFTNPASAYAQSARLTPRQVVEYALTLEKLEADFYRRANNEVANGRLGNIPEIAKDALVSYGEDEASHVADLSPILTLLGGNPDAVTIPENPNYNAILGRDPFANAADLLLAGQFVEDLGAAAYKGQVQNLLAAGEAAKPVLAGALAIHSVEARHAAGIRALRQTLLGSNVRPWIRNANEVIYKENRSGSPIPFNSEAFDGYATRDEVLALVSPILRVSQQPRGNQNSTSPNPSRQSTPVRALW</sequence>
<accession>K9W1Z8</accession>
<evidence type="ECO:0000313" key="4">
    <source>
        <dbReference type="Proteomes" id="UP000010472"/>
    </source>
</evidence>
<dbReference type="KEGG" id="cep:Cri9333_3560"/>
<evidence type="ECO:0000313" key="3">
    <source>
        <dbReference type="EMBL" id="AFZ14383.1"/>
    </source>
</evidence>
<evidence type="ECO:0000256" key="1">
    <source>
        <dbReference type="SAM" id="MobiDB-lite"/>
    </source>
</evidence>
<dbReference type="PATRIC" id="fig|1173022.3.peg.3831"/>
<evidence type="ECO:0008006" key="5">
    <source>
        <dbReference type="Google" id="ProtNLM"/>
    </source>
</evidence>
<dbReference type="SUPFAM" id="SSF47240">
    <property type="entry name" value="Ferritin-like"/>
    <property type="match status" value="1"/>
</dbReference>
<organism evidence="3 4">
    <name type="scientific">Crinalium epipsammum PCC 9333</name>
    <dbReference type="NCBI Taxonomy" id="1173022"/>
    <lineage>
        <taxon>Bacteria</taxon>
        <taxon>Bacillati</taxon>
        <taxon>Cyanobacteriota</taxon>
        <taxon>Cyanophyceae</taxon>
        <taxon>Gomontiellales</taxon>
        <taxon>Gomontiellaceae</taxon>
        <taxon>Crinalium</taxon>
    </lineage>
</organism>
<protein>
    <recommendedName>
        <fullName evidence="5">Ferritin-like domain-containing protein</fullName>
    </recommendedName>
</protein>
<dbReference type="RefSeq" id="WP_015204488.1">
    <property type="nucleotide sequence ID" value="NC_019753.1"/>
</dbReference>
<dbReference type="HOGENOM" id="CLU_893467_0_0_3"/>
<name>K9W1Z8_9CYAN</name>
<dbReference type="Pfam" id="PF13668">
    <property type="entry name" value="Ferritin_2"/>
    <property type="match status" value="1"/>
</dbReference>
<dbReference type="eggNOG" id="COG1633">
    <property type="taxonomic scope" value="Bacteria"/>
</dbReference>
<keyword evidence="2" id="KW-0472">Membrane</keyword>
<dbReference type="STRING" id="1173022.Cri9333_3560"/>
<proteinExistence type="predicted"/>
<evidence type="ECO:0000256" key="2">
    <source>
        <dbReference type="SAM" id="Phobius"/>
    </source>
</evidence>
<dbReference type="Proteomes" id="UP000010472">
    <property type="component" value="Chromosome"/>
</dbReference>
<keyword evidence="4" id="KW-1185">Reference proteome</keyword>
<keyword evidence="2" id="KW-0812">Transmembrane</keyword>
<feature type="region of interest" description="Disordered" evidence="1">
    <location>
        <begin position="273"/>
        <end position="297"/>
    </location>
</feature>
<dbReference type="AlphaFoldDB" id="K9W1Z8"/>
<reference evidence="3 4" key="1">
    <citation type="submission" date="2012-06" db="EMBL/GenBank/DDBJ databases">
        <title>Finished chromosome of genome of Crinalium epipsammum PCC 9333.</title>
        <authorList>
            <consortium name="US DOE Joint Genome Institute"/>
            <person name="Gugger M."/>
            <person name="Coursin T."/>
            <person name="Rippka R."/>
            <person name="Tandeau De Marsac N."/>
            <person name="Huntemann M."/>
            <person name="Wei C.-L."/>
            <person name="Han J."/>
            <person name="Detter J.C."/>
            <person name="Han C."/>
            <person name="Tapia R."/>
            <person name="Davenport K."/>
            <person name="Daligault H."/>
            <person name="Erkkila T."/>
            <person name="Gu W."/>
            <person name="Munk A.C.C."/>
            <person name="Teshima H."/>
            <person name="Xu Y."/>
            <person name="Chain P."/>
            <person name="Chen A."/>
            <person name="Krypides N."/>
            <person name="Mavromatis K."/>
            <person name="Markowitz V."/>
            <person name="Szeto E."/>
            <person name="Ivanova N."/>
            <person name="Mikhailova N."/>
            <person name="Ovchinnikova G."/>
            <person name="Pagani I."/>
            <person name="Pati A."/>
            <person name="Goodwin L."/>
            <person name="Peters L."/>
            <person name="Pitluck S."/>
            <person name="Woyke T."/>
            <person name="Kerfeld C."/>
        </authorList>
    </citation>
    <scope>NUCLEOTIDE SEQUENCE [LARGE SCALE GENOMIC DNA]</scope>
    <source>
        <strain evidence="3 4">PCC 9333</strain>
    </source>
</reference>
<dbReference type="CDD" id="cd00657">
    <property type="entry name" value="Ferritin_like"/>
    <property type="match status" value="1"/>
</dbReference>
<dbReference type="EMBL" id="CP003620">
    <property type="protein sequence ID" value="AFZ14383.1"/>
    <property type="molecule type" value="Genomic_DNA"/>
</dbReference>